<comment type="similarity">
    <text evidence="1">Belongs to the WD repeat ESC family.</text>
</comment>
<dbReference type="EMBL" id="CVRI01000027">
    <property type="protein sequence ID" value="CRK92403.1"/>
    <property type="molecule type" value="Genomic_DNA"/>
</dbReference>
<keyword evidence="4" id="KW-0805">Transcription regulation</keyword>
<dbReference type="OrthoDB" id="7318948at2759"/>
<dbReference type="InterPro" id="IPR019775">
    <property type="entry name" value="WD40_repeat_CS"/>
</dbReference>
<feature type="region of interest" description="Disordered" evidence="7">
    <location>
        <begin position="1"/>
        <end position="53"/>
    </location>
</feature>
<dbReference type="PROSITE" id="PS00678">
    <property type="entry name" value="WD_REPEATS_1"/>
    <property type="match status" value="1"/>
</dbReference>
<dbReference type="InterPro" id="IPR051243">
    <property type="entry name" value="PcG_WD-repeat"/>
</dbReference>
<dbReference type="Proteomes" id="UP000183832">
    <property type="component" value="Unassembled WGS sequence"/>
</dbReference>
<evidence type="ECO:0000256" key="4">
    <source>
        <dbReference type="ARBA" id="ARBA00023015"/>
    </source>
</evidence>
<dbReference type="Pfam" id="PF00400">
    <property type="entry name" value="WD40"/>
    <property type="match status" value="3"/>
</dbReference>
<dbReference type="SUPFAM" id="SSF50978">
    <property type="entry name" value="WD40 repeat-like"/>
    <property type="match status" value="1"/>
</dbReference>
<keyword evidence="3" id="KW-0677">Repeat</keyword>
<keyword evidence="9" id="KW-1185">Reference proteome</keyword>
<protein>
    <submittedName>
        <fullName evidence="8">CLUMA_CG005964, isoform A</fullName>
    </submittedName>
</protein>
<feature type="compositionally biased region" description="Low complexity" evidence="7">
    <location>
        <begin position="21"/>
        <end position="41"/>
    </location>
</feature>
<evidence type="ECO:0000256" key="7">
    <source>
        <dbReference type="SAM" id="MobiDB-lite"/>
    </source>
</evidence>
<sequence length="351" mass="39710">MIKLNKLNSSDVESDNESRLSTNASETSTNASASAQRSSAKAGRRKSKGKNNANKPIMSLYRFNCFVTEENAKQIFAVQFNHFMKDRNIFATASGYRISIYECIEPKDSEDEGIEDDEDFCGIKLLRAYDDPDRDEVFYTLAWSYEENGSSIIACGGVRSVVRIIYCNGPGLHEKKFIGHTNAINELKFHPTQPHLLLTASKDHSMRLWNVKTDICVAIFGGVSGHRDEVLAIDFDVQGKHVVSGGMDHNLKIWKLETDELQTAIDESATYYDLWFVRMDLDMSQRFLAVGNSVGKIFVFDLESDTPNIKPNIMSHYKATKAIRQIAFSRNSDILVASCDDGKIWRWDKRD</sequence>
<evidence type="ECO:0000313" key="9">
    <source>
        <dbReference type="Proteomes" id="UP000183832"/>
    </source>
</evidence>
<gene>
    <name evidence="8" type="ORF">CLUMA_CG005964</name>
</gene>
<feature type="repeat" description="WD" evidence="6">
    <location>
        <begin position="177"/>
        <end position="219"/>
    </location>
</feature>
<name>A0A1J1HWN7_9DIPT</name>
<evidence type="ECO:0000256" key="3">
    <source>
        <dbReference type="ARBA" id="ARBA00022737"/>
    </source>
</evidence>
<evidence type="ECO:0000256" key="2">
    <source>
        <dbReference type="ARBA" id="ARBA00022574"/>
    </source>
</evidence>
<dbReference type="PROSITE" id="PS50082">
    <property type="entry name" value="WD_REPEATS_2"/>
    <property type="match status" value="3"/>
</dbReference>
<dbReference type="InterPro" id="IPR015943">
    <property type="entry name" value="WD40/YVTN_repeat-like_dom_sf"/>
</dbReference>
<feature type="repeat" description="WD" evidence="6">
    <location>
        <begin position="223"/>
        <end position="264"/>
    </location>
</feature>
<feature type="compositionally biased region" description="Polar residues" evidence="7">
    <location>
        <begin position="1"/>
        <end position="11"/>
    </location>
</feature>
<keyword evidence="5" id="KW-0804">Transcription</keyword>
<dbReference type="PROSITE" id="PS50294">
    <property type="entry name" value="WD_REPEATS_REGION"/>
    <property type="match status" value="3"/>
</dbReference>
<proteinExistence type="inferred from homology"/>
<reference evidence="8 9" key="1">
    <citation type="submission" date="2015-04" db="EMBL/GenBank/DDBJ databases">
        <authorList>
            <person name="Syromyatnikov M.Y."/>
            <person name="Popov V.N."/>
        </authorList>
    </citation>
    <scope>NUCLEOTIDE SEQUENCE [LARGE SCALE GENOMIC DNA]</scope>
</reference>
<accession>A0A1J1HWN7</accession>
<dbReference type="Gene3D" id="2.130.10.10">
    <property type="entry name" value="YVTN repeat-like/Quinoprotein amine dehydrogenase"/>
    <property type="match status" value="1"/>
</dbReference>
<keyword evidence="2 6" id="KW-0853">WD repeat</keyword>
<dbReference type="STRING" id="568069.A0A1J1HWN7"/>
<dbReference type="PANTHER" id="PTHR10253">
    <property type="entry name" value="POLYCOMB PROTEIN"/>
    <property type="match status" value="1"/>
</dbReference>
<evidence type="ECO:0000313" key="8">
    <source>
        <dbReference type="EMBL" id="CRK92403.1"/>
    </source>
</evidence>
<dbReference type="InterPro" id="IPR001680">
    <property type="entry name" value="WD40_rpt"/>
</dbReference>
<dbReference type="InterPro" id="IPR036322">
    <property type="entry name" value="WD40_repeat_dom_sf"/>
</dbReference>
<feature type="repeat" description="WD" evidence="6">
    <location>
        <begin position="316"/>
        <end position="351"/>
    </location>
</feature>
<dbReference type="AlphaFoldDB" id="A0A1J1HWN7"/>
<evidence type="ECO:0000256" key="1">
    <source>
        <dbReference type="ARBA" id="ARBA00008075"/>
    </source>
</evidence>
<evidence type="ECO:0000256" key="5">
    <source>
        <dbReference type="ARBA" id="ARBA00023163"/>
    </source>
</evidence>
<evidence type="ECO:0000256" key="6">
    <source>
        <dbReference type="PROSITE-ProRule" id="PRU00221"/>
    </source>
</evidence>
<organism evidence="8 9">
    <name type="scientific">Clunio marinus</name>
    <dbReference type="NCBI Taxonomy" id="568069"/>
    <lineage>
        <taxon>Eukaryota</taxon>
        <taxon>Metazoa</taxon>
        <taxon>Ecdysozoa</taxon>
        <taxon>Arthropoda</taxon>
        <taxon>Hexapoda</taxon>
        <taxon>Insecta</taxon>
        <taxon>Pterygota</taxon>
        <taxon>Neoptera</taxon>
        <taxon>Endopterygota</taxon>
        <taxon>Diptera</taxon>
        <taxon>Nematocera</taxon>
        <taxon>Chironomoidea</taxon>
        <taxon>Chironomidae</taxon>
        <taxon>Clunio</taxon>
    </lineage>
</organism>
<dbReference type="SMART" id="SM00320">
    <property type="entry name" value="WD40"/>
    <property type="match status" value="3"/>
</dbReference>